<dbReference type="EMBL" id="LN899819">
    <property type="protein sequence ID" value="CUV14658.1"/>
    <property type="molecule type" value="Genomic_DNA"/>
</dbReference>
<evidence type="ECO:0000313" key="1">
    <source>
        <dbReference type="EMBL" id="CUV14658.1"/>
    </source>
</evidence>
<name>A0A0S4TX95_RALSL</name>
<gene>
    <name evidence="1" type="ORF">RUN39_v1_920073</name>
</gene>
<sequence length="65" mass="7469">MTVAELQAENERLRKHVSKLQLACMVVLEEWWPLVYERTCRDTVRAQGRMVREAIAGGPEPDPFG</sequence>
<protein>
    <submittedName>
        <fullName evidence="1">Uncharacterized protein</fullName>
    </submittedName>
</protein>
<proteinExistence type="predicted"/>
<organism evidence="1">
    <name type="scientific">Ralstonia solanacearum</name>
    <name type="common">Pseudomonas solanacearum</name>
    <dbReference type="NCBI Taxonomy" id="305"/>
    <lineage>
        <taxon>Bacteria</taxon>
        <taxon>Pseudomonadati</taxon>
        <taxon>Pseudomonadota</taxon>
        <taxon>Betaproteobacteria</taxon>
        <taxon>Burkholderiales</taxon>
        <taxon>Burkholderiaceae</taxon>
        <taxon>Ralstonia</taxon>
        <taxon>Ralstonia solanacearum species complex</taxon>
    </lineage>
</organism>
<dbReference type="AlphaFoldDB" id="A0A0S4TX95"/>
<accession>A0A0S4TX95</accession>
<reference evidence="1" key="1">
    <citation type="submission" date="2015-10" db="EMBL/GenBank/DDBJ databases">
        <authorList>
            <person name="Gilbert D.G."/>
        </authorList>
    </citation>
    <scope>NUCLEOTIDE SEQUENCE</scope>
    <source>
        <strain evidence="1">Phyl III-seqv23</strain>
    </source>
</reference>